<feature type="region of interest" description="Disordered" evidence="9">
    <location>
        <begin position="312"/>
        <end position="343"/>
    </location>
</feature>
<evidence type="ECO:0000259" key="12">
    <source>
        <dbReference type="PROSITE" id="PS50050"/>
    </source>
</evidence>
<comment type="subcellular location">
    <subcellularLocation>
        <location evidence="1">Secreted</location>
    </subcellularLocation>
</comment>
<keyword evidence="5" id="KW-0677">Repeat</keyword>
<dbReference type="AlphaFoldDB" id="A0A8B9H023"/>
<reference evidence="14" key="2">
    <citation type="submission" date="2025-05" db="UniProtKB">
        <authorList>
            <consortium name="Ensembl"/>
        </authorList>
    </citation>
    <scope>IDENTIFICATION</scope>
</reference>
<gene>
    <name evidence="13" type="primary">LTBR</name>
    <name evidence="13" type="ORF">AMEX_G26478</name>
</gene>
<evidence type="ECO:0000256" key="7">
    <source>
        <dbReference type="ARBA" id="ARBA00023180"/>
    </source>
</evidence>
<feature type="repeat" description="TNFR-Cys" evidence="8">
    <location>
        <begin position="73"/>
        <end position="114"/>
    </location>
</feature>
<dbReference type="GO" id="GO:0006915">
    <property type="term" value="P:apoptotic process"/>
    <property type="evidence" value="ECO:0007669"/>
    <property type="project" value="UniProtKB-KW"/>
</dbReference>
<dbReference type="PANTHER" id="PTHR23097:SF90">
    <property type="entry name" value="TUMOR NECROSIS FACTOR RECEPTOR SUPERFAMILY MEMBER 11B"/>
    <property type="match status" value="1"/>
</dbReference>
<evidence type="ECO:0000313" key="14">
    <source>
        <dbReference type="Ensembl" id="ENSAMXP00005005886.1"/>
    </source>
</evidence>
<evidence type="ECO:0000313" key="15">
    <source>
        <dbReference type="Proteomes" id="UP000694621"/>
    </source>
</evidence>
<keyword evidence="10" id="KW-0812">Transmembrane</keyword>
<dbReference type="Ensembl" id="ENSAMXT00005006690.1">
    <property type="protein sequence ID" value="ENSAMXP00005005886.1"/>
    <property type="gene ID" value="ENSAMXG00005003539.1"/>
</dbReference>
<keyword evidence="4 11" id="KW-0732">Signal</keyword>
<feature type="transmembrane region" description="Helical" evidence="10">
    <location>
        <begin position="257"/>
        <end position="280"/>
    </location>
</feature>
<dbReference type="GO" id="GO:0005576">
    <property type="term" value="C:extracellular region"/>
    <property type="evidence" value="ECO:0007669"/>
    <property type="project" value="UniProtKB-SubCell"/>
</dbReference>
<proteinExistence type="predicted"/>
<accession>A0A8B9H023</accession>
<feature type="signal peptide" evidence="11">
    <location>
        <begin position="1"/>
        <end position="22"/>
    </location>
</feature>
<dbReference type="PROSITE" id="PS00652">
    <property type="entry name" value="TNFR_NGFR_1"/>
    <property type="match status" value="1"/>
</dbReference>
<dbReference type="InterPro" id="IPR052459">
    <property type="entry name" value="TNFRSF_decoy_receptor"/>
</dbReference>
<evidence type="ECO:0000313" key="16">
    <source>
        <dbReference type="Proteomes" id="UP000752171"/>
    </source>
</evidence>
<keyword evidence="2" id="KW-0964">Secreted</keyword>
<dbReference type="SUPFAM" id="SSF57586">
    <property type="entry name" value="TNF receptor-like"/>
    <property type="match status" value="2"/>
</dbReference>
<dbReference type="OMA" id="NGCHENE"/>
<evidence type="ECO:0000256" key="8">
    <source>
        <dbReference type="PROSITE-ProRule" id="PRU00206"/>
    </source>
</evidence>
<evidence type="ECO:0000256" key="11">
    <source>
        <dbReference type="SAM" id="SignalP"/>
    </source>
</evidence>
<evidence type="ECO:0000256" key="9">
    <source>
        <dbReference type="SAM" id="MobiDB-lite"/>
    </source>
</evidence>
<keyword evidence="3" id="KW-0053">Apoptosis</keyword>
<feature type="disulfide bond" evidence="8">
    <location>
        <begin position="34"/>
        <end position="49"/>
    </location>
</feature>
<dbReference type="Pfam" id="PF00020">
    <property type="entry name" value="TNFR_c6"/>
    <property type="match status" value="3"/>
</dbReference>
<feature type="chain" id="PRO_5044668845" evidence="11">
    <location>
        <begin position="23"/>
        <end position="446"/>
    </location>
</feature>
<dbReference type="CTD" id="7133"/>
<dbReference type="InterPro" id="IPR001368">
    <property type="entry name" value="TNFR/NGFR_Cys_rich_reg"/>
</dbReference>
<reference evidence="13 16" key="1">
    <citation type="submission" date="2021-07" db="EMBL/GenBank/DDBJ databases">
        <authorList>
            <person name="Imarazene B."/>
            <person name="Zahm M."/>
            <person name="Klopp C."/>
            <person name="Cabau C."/>
            <person name="Beille S."/>
            <person name="Jouanno E."/>
            <person name="Castinel A."/>
            <person name="Lluch J."/>
            <person name="Gil L."/>
            <person name="Kuchtly C."/>
            <person name="Lopez Roques C."/>
            <person name="Donnadieu C."/>
            <person name="Parrinello H."/>
            <person name="Journot L."/>
            <person name="Du K."/>
            <person name="Schartl M."/>
            <person name="Retaux S."/>
            <person name="Guiguen Y."/>
        </authorList>
    </citation>
    <scope>NUCLEOTIDE SEQUENCE [LARGE SCALE GENOMIC DNA]</scope>
    <source>
        <strain evidence="13">Pach_M1</strain>
        <tissue evidence="13">Testis</tissue>
    </source>
</reference>
<evidence type="ECO:0000256" key="4">
    <source>
        <dbReference type="ARBA" id="ARBA00022729"/>
    </source>
</evidence>
<dbReference type="PROSITE" id="PS50050">
    <property type="entry name" value="TNFR_NGFR_2"/>
    <property type="match status" value="2"/>
</dbReference>
<name>A0A8B9H023_ASTMX</name>
<evidence type="ECO:0000256" key="2">
    <source>
        <dbReference type="ARBA" id="ARBA00022525"/>
    </source>
</evidence>
<dbReference type="Proteomes" id="UP000694621">
    <property type="component" value="Unplaced"/>
</dbReference>
<dbReference type="KEGG" id="amex:103026920"/>
<feature type="disulfide bond" evidence="8">
    <location>
        <begin position="53"/>
        <end position="71"/>
    </location>
</feature>
<dbReference type="PANTHER" id="PTHR23097">
    <property type="entry name" value="TUMOR NECROSIS FACTOR RECEPTOR SUPERFAMILY MEMBER"/>
    <property type="match status" value="1"/>
</dbReference>
<feature type="repeat" description="TNFR-Cys" evidence="8">
    <location>
        <begin position="33"/>
        <end position="71"/>
    </location>
</feature>
<feature type="region of interest" description="Disordered" evidence="9">
    <location>
        <begin position="373"/>
        <end position="446"/>
    </location>
</feature>
<keyword evidence="10" id="KW-1133">Transmembrane helix</keyword>
<evidence type="ECO:0000256" key="3">
    <source>
        <dbReference type="ARBA" id="ARBA00022703"/>
    </source>
</evidence>
<feature type="domain" description="TNFR-Cys" evidence="12">
    <location>
        <begin position="73"/>
        <end position="114"/>
    </location>
</feature>
<feature type="compositionally biased region" description="Polar residues" evidence="9">
    <location>
        <begin position="433"/>
        <end position="446"/>
    </location>
</feature>
<keyword evidence="10" id="KW-0472">Membrane</keyword>
<feature type="compositionally biased region" description="Pro residues" evidence="9">
    <location>
        <begin position="381"/>
        <end position="411"/>
    </location>
</feature>
<evidence type="ECO:0000256" key="6">
    <source>
        <dbReference type="ARBA" id="ARBA00023157"/>
    </source>
</evidence>
<keyword evidence="7" id="KW-0325">Glycoprotein</keyword>
<evidence type="ECO:0000256" key="1">
    <source>
        <dbReference type="ARBA" id="ARBA00004613"/>
    </source>
</evidence>
<evidence type="ECO:0000256" key="10">
    <source>
        <dbReference type="SAM" id="Phobius"/>
    </source>
</evidence>
<dbReference type="CDD" id="cd15835">
    <property type="entry name" value="TNFRSF1B_teleost"/>
    <property type="match status" value="1"/>
</dbReference>
<evidence type="ECO:0000256" key="5">
    <source>
        <dbReference type="ARBA" id="ARBA00022737"/>
    </source>
</evidence>
<feature type="disulfide bond" evidence="8">
    <location>
        <begin position="74"/>
        <end position="89"/>
    </location>
</feature>
<protein>
    <submittedName>
        <fullName evidence="13">Tumor necrosis factor receptor superfamily member 1B</fullName>
    </submittedName>
</protein>
<keyword evidence="6 8" id="KW-1015">Disulfide bond</keyword>
<dbReference type="Proteomes" id="UP000752171">
    <property type="component" value="Unassembled WGS sequence"/>
</dbReference>
<dbReference type="EMBL" id="JAICCE010000024">
    <property type="protein sequence ID" value="KAG9260244.1"/>
    <property type="molecule type" value="Genomic_DNA"/>
</dbReference>
<feature type="region of interest" description="Disordered" evidence="9">
    <location>
        <begin position="202"/>
        <end position="242"/>
    </location>
</feature>
<feature type="compositionally biased region" description="Polar residues" evidence="9">
    <location>
        <begin position="326"/>
        <end position="343"/>
    </location>
</feature>
<evidence type="ECO:0000313" key="13">
    <source>
        <dbReference type="EMBL" id="KAG9260244.1"/>
    </source>
</evidence>
<sequence length="446" mass="48391">MEFVLQFFFLLCVFSFVSEGKAYTLPYELNGGECRNTSSEYTPTGSKLCCSKCRPGFRLHTPCTASSDTVCAKCKEGTYSDSVNYYQNCFSCRTCNRSNLEYIKTCTTESNSQCECKSGWYCASHMRGESCTHCKRLATCSPGKGAISPGSPTTKCMDCVEGTFSNETSSRACQPHTQCEAEGKEVLHRGNATHDTVCKTLIPHTTTPTRPPPTTTTTAQTTPLGDTAPPPRRVVPPTTLPNTTLKDKSNLLSDSDIILYSIIGIVAVAILLVVLLTLIVMCHRKGLGKPPVKEVIQTEQALDSKMESELLLADGKTSSSSSASSTPDNQSQSTGDSQDNIHSELPSVSSQCVNFSFTATINCQLNQSQGSCSIPIRSPTQPQPQQQPPPYPQPQPQPEPETETHPPPAQPDLPLSQEEQLLRVSCEEENSKDALQSVQESGMTVC</sequence>
<feature type="disulfide bond" evidence="8">
    <location>
        <begin position="50"/>
        <end position="63"/>
    </location>
</feature>
<dbReference type="Gene3D" id="2.10.50.10">
    <property type="entry name" value="Tumor Necrosis Factor Receptor, subunit A, domain 2"/>
    <property type="match status" value="3"/>
</dbReference>
<dbReference type="SMART" id="SM00208">
    <property type="entry name" value="TNFR"/>
    <property type="match status" value="4"/>
</dbReference>
<keyword evidence="13" id="KW-0675">Receptor</keyword>
<organism evidence="14 15">
    <name type="scientific">Astyanax mexicanus</name>
    <name type="common">Blind cave fish</name>
    <name type="synonym">Astyanax fasciatus mexicanus</name>
    <dbReference type="NCBI Taxonomy" id="7994"/>
    <lineage>
        <taxon>Eukaryota</taxon>
        <taxon>Metazoa</taxon>
        <taxon>Chordata</taxon>
        <taxon>Craniata</taxon>
        <taxon>Vertebrata</taxon>
        <taxon>Euteleostomi</taxon>
        <taxon>Actinopterygii</taxon>
        <taxon>Neopterygii</taxon>
        <taxon>Teleostei</taxon>
        <taxon>Ostariophysi</taxon>
        <taxon>Characiformes</taxon>
        <taxon>Characoidei</taxon>
        <taxon>Acestrorhamphidae</taxon>
        <taxon>Acestrorhamphinae</taxon>
        <taxon>Astyanax</taxon>
    </lineage>
</organism>
<feature type="domain" description="TNFR-Cys" evidence="12">
    <location>
        <begin position="33"/>
        <end position="71"/>
    </location>
</feature>
<comment type="caution">
    <text evidence="8">Lacks conserved residue(s) required for the propagation of feature annotation.</text>
</comment>